<evidence type="ECO:0000313" key="1">
    <source>
        <dbReference type="EMBL" id="MPM98915.1"/>
    </source>
</evidence>
<name>A0A645EBP7_9ZZZZ</name>
<reference evidence="1" key="1">
    <citation type="submission" date="2019-08" db="EMBL/GenBank/DDBJ databases">
        <authorList>
            <person name="Kucharzyk K."/>
            <person name="Murdoch R.W."/>
            <person name="Higgins S."/>
            <person name="Loffler F."/>
        </authorList>
    </citation>
    <scope>NUCLEOTIDE SEQUENCE</scope>
</reference>
<protein>
    <submittedName>
        <fullName evidence="1">Uncharacterized protein</fullName>
    </submittedName>
</protein>
<comment type="caution">
    <text evidence="1">The sequence shown here is derived from an EMBL/GenBank/DDBJ whole genome shotgun (WGS) entry which is preliminary data.</text>
</comment>
<sequence>MLPICSHWASLAALARQPTITMNMGISGAASTSTAVAAQEYQATGSRISTGMMRTRQAAPR</sequence>
<accession>A0A645EBP7</accession>
<organism evidence="1">
    <name type="scientific">bioreactor metagenome</name>
    <dbReference type="NCBI Taxonomy" id="1076179"/>
    <lineage>
        <taxon>unclassified sequences</taxon>
        <taxon>metagenomes</taxon>
        <taxon>ecological metagenomes</taxon>
    </lineage>
</organism>
<dbReference type="AlphaFoldDB" id="A0A645EBP7"/>
<dbReference type="EMBL" id="VSSQ01045037">
    <property type="protein sequence ID" value="MPM98915.1"/>
    <property type="molecule type" value="Genomic_DNA"/>
</dbReference>
<proteinExistence type="predicted"/>
<gene>
    <name evidence="1" type="ORF">SDC9_146105</name>
</gene>